<evidence type="ECO:0000313" key="1">
    <source>
        <dbReference type="EMBL" id="CAB4152286.1"/>
    </source>
</evidence>
<protein>
    <submittedName>
        <fullName evidence="1">Uncharacterized protein</fullName>
    </submittedName>
</protein>
<proteinExistence type="predicted"/>
<dbReference type="EMBL" id="LR796576">
    <property type="protein sequence ID" value="CAB4152286.1"/>
    <property type="molecule type" value="Genomic_DNA"/>
</dbReference>
<reference evidence="1" key="1">
    <citation type="submission" date="2020-04" db="EMBL/GenBank/DDBJ databases">
        <authorList>
            <person name="Chiriac C."/>
            <person name="Salcher M."/>
            <person name="Ghai R."/>
            <person name="Kavagutti S V."/>
        </authorList>
    </citation>
    <scope>NUCLEOTIDE SEQUENCE</scope>
</reference>
<sequence length="465" mass="50682">MAEVQRADTSIYSNLQAPKGMSLSEMLGIQKSQYELSKLKELYPAMIAGEEARSKSAQIAANIGEQTLGSTIAGKLAESERVQTEAKRAGIDANLHFQNMSKSVLGGYLSDPDFINGNSAEMVKKLSSAKDFLKNLGVNVEHAEAERMIELAKTDPKALYQNIKNGVQQAGGAANQYATMQATQPYQAYAAGQNPNAPPVVNPNAPVPDQNVAQNIVNKNLPIYSQPVPLLYPPRQAGTPYAPAPSEAIDKEAGSAFRTGIVNRQSQLTTDRRNIDEVIKTADELENSWKPTSGVLGGITRNVSTWLGDPTYKQLSKDLANVQMANIRSQGGSLDTVAGQQLAKMANGDETYPPEVLKSIAFRAKADMTNIDMQATGAQNFANRYGDNNMKKFQQEWAKNADSKIFETITVGQDPNLSPIEKKARVDKLLGITPGLSEKEQKQIRKAFNEKYQNLRKLESTGTLE</sequence>
<name>A0A6J5N4Q8_9CAUD</name>
<organism evidence="1">
    <name type="scientific">uncultured Caudovirales phage</name>
    <dbReference type="NCBI Taxonomy" id="2100421"/>
    <lineage>
        <taxon>Viruses</taxon>
        <taxon>Duplodnaviria</taxon>
        <taxon>Heunggongvirae</taxon>
        <taxon>Uroviricota</taxon>
        <taxon>Caudoviricetes</taxon>
        <taxon>Peduoviridae</taxon>
        <taxon>Maltschvirus</taxon>
        <taxon>Maltschvirus maltsch</taxon>
    </lineage>
</organism>
<accession>A0A6J5N4Q8</accession>
<gene>
    <name evidence="1" type="ORF">UFOVP620_8</name>
</gene>